<comment type="caution">
    <text evidence="9">The sequence shown here is derived from an EMBL/GenBank/DDBJ whole genome shotgun (WGS) entry which is preliminary data.</text>
</comment>
<dbReference type="GO" id="GO:0002949">
    <property type="term" value="P:tRNA threonylcarbamoyladenosine modification"/>
    <property type="evidence" value="ECO:0007669"/>
    <property type="project" value="TreeGrafter"/>
</dbReference>
<comment type="function">
    <text evidence="7">Component of the EKC/KEOPS complex that is required for the formation of a threonylcarbamoyl group on adenosine at position 37 (t(6)A37) in tRNAs that read codons beginning with adenine. The complex is probably involved in the transfer of the threonylcarbamoyl moiety of threonylcarbamoyl-AMP (TC-AMP) to the N6 group of A37. CGI121 acts as an allosteric effector that regulates the t(6)A activity of the complex. The EKC/KEOPS complex also promotes both telomere uncapping and telomere elongation. The complex is required for efficient recruitment of transcriptional coactivators. CGI121 is not required for tRNA modification.</text>
</comment>
<accession>A0AAJ0B744</accession>
<evidence type="ECO:0000256" key="6">
    <source>
        <dbReference type="ARBA" id="ARBA00023242"/>
    </source>
</evidence>
<dbReference type="PANTHER" id="PTHR15840">
    <property type="entry name" value="CGI-121 FAMILY MEMBER"/>
    <property type="match status" value="1"/>
</dbReference>
<reference evidence="9" key="1">
    <citation type="submission" date="2023-06" db="EMBL/GenBank/DDBJ databases">
        <title>Genome-scale phylogeny and comparative genomics of the fungal order Sordariales.</title>
        <authorList>
            <consortium name="Lawrence Berkeley National Laboratory"/>
            <person name="Hensen N."/>
            <person name="Bonometti L."/>
            <person name="Westerberg I."/>
            <person name="Brannstrom I.O."/>
            <person name="Guillou S."/>
            <person name="Cros-Aarteil S."/>
            <person name="Calhoun S."/>
            <person name="Haridas S."/>
            <person name="Kuo A."/>
            <person name="Mondo S."/>
            <person name="Pangilinan J."/>
            <person name="Riley R."/>
            <person name="Labutti K."/>
            <person name="Andreopoulos B."/>
            <person name="Lipzen A."/>
            <person name="Chen C."/>
            <person name="Yanf M."/>
            <person name="Daum C."/>
            <person name="Ng V."/>
            <person name="Clum A."/>
            <person name="Steindorff A."/>
            <person name="Ohm R."/>
            <person name="Martin F."/>
            <person name="Silar P."/>
            <person name="Natvig D."/>
            <person name="Lalanne C."/>
            <person name="Gautier V."/>
            <person name="Ament-Velasquez S.L."/>
            <person name="Kruys A."/>
            <person name="Hutchinson M.I."/>
            <person name="Powell A.J."/>
            <person name="Barry K."/>
            <person name="Miller A.N."/>
            <person name="Grigoriev I.V."/>
            <person name="Debuchy R."/>
            <person name="Gladieux P."/>
            <person name="Thoren M.H."/>
            <person name="Johannesson H."/>
        </authorList>
    </citation>
    <scope>NUCLEOTIDE SEQUENCE</scope>
    <source>
        <strain evidence="9">PSN4</strain>
    </source>
</reference>
<dbReference type="AlphaFoldDB" id="A0AAJ0B744"/>
<keyword evidence="9" id="KW-0808">Transferase</keyword>
<dbReference type="PANTHER" id="PTHR15840:SF10">
    <property type="entry name" value="EKC_KEOPS COMPLEX SUBUNIT TPRKB"/>
    <property type="match status" value="1"/>
</dbReference>
<dbReference type="GO" id="GO:0005829">
    <property type="term" value="C:cytosol"/>
    <property type="evidence" value="ECO:0007669"/>
    <property type="project" value="TreeGrafter"/>
</dbReference>
<dbReference type="InterPro" id="IPR013926">
    <property type="entry name" value="CGI121/TPRKB"/>
</dbReference>
<name>A0AAJ0B744_9PEZI</name>
<proteinExistence type="inferred from homology"/>
<evidence type="ECO:0000256" key="2">
    <source>
        <dbReference type="ARBA" id="ARBA00005546"/>
    </source>
</evidence>
<evidence type="ECO:0000256" key="3">
    <source>
        <dbReference type="ARBA" id="ARBA00015316"/>
    </source>
</evidence>
<evidence type="ECO:0000313" key="9">
    <source>
        <dbReference type="EMBL" id="KAK1752762.1"/>
    </source>
</evidence>
<dbReference type="GO" id="GO:0000408">
    <property type="term" value="C:EKC/KEOPS complex"/>
    <property type="evidence" value="ECO:0007669"/>
    <property type="project" value="TreeGrafter"/>
</dbReference>
<gene>
    <name evidence="9" type="ORF">QBC47DRAFT_305410</name>
</gene>
<evidence type="ECO:0000256" key="4">
    <source>
        <dbReference type="ARBA" id="ARBA00016009"/>
    </source>
</evidence>
<dbReference type="GO" id="GO:0016301">
    <property type="term" value="F:kinase activity"/>
    <property type="evidence" value="ECO:0007669"/>
    <property type="project" value="UniProtKB-KW"/>
</dbReference>
<dbReference type="SUPFAM" id="SSF143870">
    <property type="entry name" value="PF0523-like"/>
    <property type="match status" value="1"/>
</dbReference>
<evidence type="ECO:0000256" key="5">
    <source>
        <dbReference type="ARBA" id="ARBA00022694"/>
    </source>
</evidence>
<dbReference type="GO" id="GO:0005634">
    <property type="term" value="C:nucleus"/>
    <property type="evidence" value="ECO:0007669"/>
    <property type="project" value="UniProtKB-SubCell"/>
</dbReference>
<keyword evidence="9" id="KW-0418">Kinase</keyword>
<protein>
    <recommendedName>
        <fullName evidence="4">EKC/KEOPS complex subunit CGI121</fullName>
    </recommendedName>
    <alternativeName>
        <fullName evidence="3">EKC/KEOPS complex subunit cgi121</fullName>
    </alternativeName>
</protein>
<comment type="subcellular location">
    <subcellularLocation>
        <location evidence="1">Nucleus</location>
    </subcellularLocation>
</comment>
<evidence type="ECO:0000256" key="7">
    <source>
        <dbReference type="ARBA" id="ARBA00025043"/>
    </source>
</evidence>
<dbReference type="Gene3D" id="3.30.2380.10">
    <property type="entry name" value="CGI121/TPRKB"/>
    <property type="match status" value="1"/>
</dbReference>
<keyword evidence="5" id="KW-0819">tRNA processing</keyword>
<sequence>MSLETLEIDHIPSSHRIHAALFHDVSNTDFLHAQLLARNPDFDYTFLDASSVISRLHVLSAIYRAVTTQLEGSLTTATPHSEVVLSLSPNNNIADAYRRWGITPGKTKDIIVIKIVSGTEVPTPEDIWAHLTGAIKGTPAPLSDEEIAKATDWPKVRKYYSLNAVPALASVKDEEVRRREMERLAIMKMALRGL</sequence>
<evidence type="ECO:0000313" key="10">
    <source>
        <dbReference type="Proteomes" id="UP001239445"/>
    </source>
</evidence>
<organism evidence="9 10">
    <name type="scientific">Echria macrotheca</name>
    <dbReference type="NCBI Taxonomy" id="438768"/>
    <lineage>
        <taxon>Eukaryota</taxon>
        <taxon>Fungi</taxon>
        <taxon>Dikarya</taxon>
        <taxon>Ascomycota</taxon>
        <taxon>Pezizomycotina</taxon>
        <taxon>Sordariomycetes</taxon>
        <taxon>Sordariomycetidae</taxon>
        <taxon>Sordariales</taxon>
        <taxon>Schizotheciaceae</taxon>
        <taxon>Echria</taxon>
    </lineage>
</organism>
<dbReference type="Pfam" id="PF08617">
    <property type="entry name" value="CGI-121"/>
    <property type="match status" value="1"/>
</dbReference>
<keyword evidence="10" id="KW-1185">Reference proteome</keyword>
<dbReference type="Proteomes" id="UP001239445">
    <property type="component" value="Unassembled WGS sequence"/>
</dbReference>
<evidence type="ECO:0000256" key="1">
    <source>
        <dbReference type="ARBA" id="ARBA00004123"/>
    </source>
</evidence>
<dbReference type="EMBL" id="MU839839">
    <property type="protein sequence ID" value="KAK1752762.1"/>
    <property type="molecule type" value="Genomic_DNA"/>
</dbReference>
<dbReference type="InterPro" id="IPR036504">
    <property type="entry name" value="CGI121/TPRKB_sf"/>
</dbReference>
<evidence type="ECO:0000256" key="8">
    <source>
        <dbReference type="RuleBase" id="RU004398"/>
    </source>
</evidence>
<comment type="similarity">
    <text evidence="2 8">Belongs to the CGI121/TPRKB family.</text>
</comment>
<keyword evidence="6 8" id="KW-0539">Nucleus</keyword>